<feature type="compositionally biased region" description="Polar residues" evidence="9">
    <location>
        <begin position="7"/>
        <end position="20"/>
    </location>
</feature>
<dbReference type="InterPro" id="IPR001471">
    <property type="entry name" value="AP2/ERF_dom"/>
</dbReference>
<name>A0AAD4TD26_9MAGN</name>
<dbReference type="PANTHER" id="PTHR31657">
    <property type="entry name" value="ETHYLENE-RESPONSIVE TRANSCRIPTION FACTOR ERF061"/>
    <property type="match status" value="1"/>
</dbReference>
<dbReference type="Proteomes" id="UP001202328">
    <property type="component" value="Unassembled WGS sequence"/>
</dbReference>
<evidence type="ECO:0000313" key="12">
    <source>
        <dbReference type="Proteomes" id="UP001202328"/>
    </source>
</evidence>
<reference evidence="11" key="1">
    <citation type="submission" date="2022-04" db="EMBL/GenBank/DDBJ databases">
        <title>A functionally conserved STORR gene fusion in Papaver species that diverged 16.8 million years ago.</title>
        <authorList>
            <person name="Catania T."/>
        </authorList>
    </citation>
    <scope>NUCLEOTIDE SEQUENCE</scope>
    <source>
        <strain evidence="11">S-188037</strain>
    </source>
</reference>
<dbReference type="GO" id="GO:0000976">
    <property type="term" value="F:transcription cis-regulatory region binding"/>
    <property type="evidence" value="ECO:0007669"/>
    <property type="project" value="UniProtKB-ARBA"/>
</dbReference>
<dbReference type="PRINTS" id="PR00367">
    <property type="entry name" value="ETHRSPELEMNT"/>
</dbReference>
<dbReference type="InterPro" id="IPR051758">
    <property type="entry name" value="ERF/AP2-like"/>
</dbReference>
<dbReference type="GO" id="GO:0003700">
    <property type="term" value="F:DNA-binding transcription factor activity"/>
    <property type="evidence" value="ECO:0007669"/>
    <property type="project" value="InterPro"/>
</dbReference>
<evidence type="ECO:0000256" key="2">
    <source>
        <dbReference type="ARBA" id="ARBA00022745"/>
    </source>
</evidence>
<dbReference type="CDD" id="cd00018">
    <property type="entry name" value="AP2"/>
    <property type="match status" value="1"/>
</dbReference>
<evidence type="ECO:0000313" key="11">
    <source>
        <dbReference type="EMBL" id="KAI3949330.1"/>
    </source>
</evidence>
<dbReference type="SUPFAM" id="SSF54171">
    <property type="entry name" value="DNA-binding domain"/>
    <property type="match status" value="1"/>
</dbReference>
<feature type="region of interest" description="Disordered" evidence="9">
    <location>
        <begin position="1"/>
        <end position="20"/>
    </location>
</feature>
<evidence type="ECO:0000256" key="5">
    <source>
        <dbReference type="ARBA" id="ARBA00023159"/>
    </source>
</evidence>
<dbReference type="Pfam" id="PF00847">
    <property type="entry name" value="AP2"/>
    <property type="match status" value="1"/>
</dbReference>
<dbReference type="Gene3D" id="3.30.730.10">
    <property type="entry name" value="AP2/ERF domain"/>
    <property type="match status" value="1"/>
</dbReference>
<feature type="compositionally biased region" description="Low complexity" evidence="9">
    <location>
        <begin position="45"/>
        <end position="82"/>
    </location>
</feature>
<dbReference type="PANTHER" id="PTHR31657:SF42">
    <property type="entry name" value="ETHYLENE-RESPONSIVE TRANSCRIPTION FACTOR SHINE 3-LIKE"/>
    <property type="match status" value="1"/>
</dbReference>
<evidence type="ECO:0000256" key="3">
    <source>
        <dbReference type="ARBA" id="ARBA00023015"/>
    </source>
</evidence>
<evidence type="ECO:0000256" key="8">
    <source>
        <dbReference type="ARBA" id="ARBA00024343"/>
    </source>
</evidence>
<evidence type="ECO:0000259" key="10">
    <source>
        <dbReference type="PROSITE" id="PS51032"/>
    </source>
</evidence>
<evidence type="ECO:0000256" key="4">
    <source>
        <dbReference type="ARBA" id="ARBA00023125"/>
    </source>
</evidence>
<dbReference type="PROSITE" id="PS51032">
    <property type="entry name" value="AP2_ERF"/>
    <property type="match status" value="1"/>
</dbReference>
<evidence type="ECO:0000256" key="6">
    <source>
        <dbReference type="ARBA" id="ARBA00023163"/>
    </source>
</evidence>
<dbReference type="FunFam" id="3.30.730.10:FF:000001">
    <property type="entry name" value="Ethylene-responsive transcription factor 2"/>
    <property type="match status" value="1"/>
</dbReference>
<dbReference type="AlphaFoldDB" id="A0AAD4TD26"/>
<proteinExistence type="inferred from homology"/>
<keyword evidence="2" id="KW-0936">Ethylene signaling pathway</keyword>
<feature type="domain" description="AP2/ERF" evidence="10">
    <location>
        <begin position="194"/>
        <end position="251"/>
    </location>
</feature>
<keyword evidence="3" id="KW-0805">Transcription regulation</keyword>
<protein>
    <recommendedName>
        <fullName evidence="10">AP2/ERF domain-containing protein</fullName>
    </recommendedName>
</protein>
<keyword evidence="6" id="KW-0804">Transcription</keyword>
<keyword evidence="4" id="KW-0238">DNA-binding</keyword>
<dbReference type="GO" id="GO:0009873">
    <property type="term" value="P:ethylene-activated signaling pathway"/>
    <property type="evidence" value="ECO:0007669"/>
    <property type="project" value="UniProtKB-KW"/>
</dbReference>
<feature type="region of interest" description="Disordered" evidence="9">
    <location>
        <begin position="43"/>
        <end position="82"/>
    </location>
</feature>
<keyword evidence="12" id="KW-1185">Reference proteome</keyword>
<keyword evidence="5" id="KW-0010">Activator</keyword>
<comment type="subcellular location">
    <subcellularLocation>
        <location evidence="1">Nucleus</location>
    </subcellularLocation>
</comment>
<organism evidence="11 12">
    <name type="scientific">Papaver atlanticum</name>
    <dbReference type="NCBI Taxonomy" id="357466"/>
    <lineage>
        <taxon>Eukaryota</taxon>
        <taxon>Viridiplantae</taxon>
        <taxon>Streptophyta</taxon>
        <taxon>Embryophyta</taxon>
        <taxon>Tracheophyta</taxon>
        <taxon>Spermatophyta</taxon>
        <taxon>Magnoliopsida</taxon>
        <taxon>Ranunculales</taxon>
        <taxon>Papaveraceae</taxon>
        <taxon>Papaveroideae</taxon>
        <taxon>Papaver</taxon>
    </lineage>
</organism>
<comment type="similarity">
    <text evidence="8">Belongs to the AP2/ERF transcription factor family. ERF subfamily.</text>
</comment>
<sequence>MAAATNIYGSSTFSNSCNGGSLYNTDPFRGELMQALEPFIHNSASQTSSSPPCSFSLSSSPPSSSFSSSSPFSLSPTSSSSQPDFGYPDFCSTSSTDTQMFSQGYFSNYEQLSSAVLDSSSSSSFNLNHLTLAQIQQLQHQILLQQQQNSYMNMISQQQELQSRTTTQNSYLGPKSIPMKAVGLSSQTAKPSKLYRGVRQRHWGKWVAEIRLPRNRTRLWLGTFDTAEEAAMAYDRAAYKLRGDFARLNFPHLKHQLSSAGDGKFGDEQNKPLPSPVDAKLEAICQSLAINNSASQKQGKISKPVRVSSKKTKKIMVTEASAAVVDSTPSVVVNEKDSSSSKCEMGFLGSSYSEVYKVENSSSPPLSSSDDASVLSYSSPESCIEIPDFTEQAWNNDCSSSENFMLQKYPSYEVDWAAILS</sequence>
<dbReference type="EMBL" id="JAJJMB010003142">
    <property type="protein sequence ID" value="KAI3949330.1"/>
    <property type="molecule type" value="Genomic_DNA"/>
</dbReference>
<keyword evidence="7" id="KW-0539">Nucleus</keyword>
<dbReference type="InterPro" id="IPR016177">
    <property type="entry name" value="DNA-bd_dom_sf"/>
</dbReference>
<evidence type="ECO:0000256" key="7">
    <source>
        <dbReference type="ARBA" id="ARBA00023242"/>
    </source>
</evidence>
<comment type="caution">
    <text evidence="11">The sequence shown here is derived from an EMBL/GenBank/DDBJ whole genome shotgun (WGS) entry which is preliminary data.</text>
</comment>
<dbReference type="SMART" id="SM00380">
    <property type="entry name" value="AP2"/>
    <property type="match status" value="1"/>
</dbReference>
<gene>
    <name evidence="11" type="ORF">MKW98_023267</name>
</gene>
<evidence type="ECO:0000256" key="1">
    <source>
        <dbReference type="ARBA" id="ARBA00004123"/>
    </source>
</evidence>
<dbReference type="InterPro" id="IPR036955">
    <property type="entry name" value="AP2/ERF_dom_sf"/>
</dbReference>
<evidence type="ECO:0000256" key="9">
    <source>
        <dbReference type="SAM" id="MobiDB-lite"/>
    </source>
</evidence>
<accession>A0AAD4TD26</accession>
<dbReference type="GO" id="GO:0005634">
    <property type="term" value="C:nucleus"/>
    <property type="evidence" value="ECO:0007669"/>
    <property type="project" value="UniProtKB-SubCell"/>
</dbReference>